<gene>
    <name evidence="2" type="ORF">DILT_LOCUS13605</name>
</gene>
<feature type="region of interest" description="Disordered" evidence="1">
    <location>
        <begin position="1"/>
        <end position="46"/>
    </location>
</feature>
<accession>A0A3P7M3G5</accession>
<dbReference type="Proteomes" id="UP000281553">
    <property type="component" value="Unassembled WGS sequence"/>
</dbReference>
<protein>
    <submittedName>
        <fullName evidence="2">Uncharacterized protein</fullName>
    </submittedName>
</protein>
<keyword evidence="3" id="KW-1185">Reference proteome</keyword>
<sequence>MPFTLTHPKPVIEEEESTRPTKASAEVDSRQDESPPQLNSESEDSLNRNFISLSGTASPKAACVADLSNDDLIFEDFARLRLRGEDLNPPTNPFAAAAAVAGCGNGGENTPTFSEPQVPLTADATSAPSPLSTLLSPSS</sequence>
<proteinExistence type="predicted"/>
<name>A0A3P7M3G5_DIBLA</name>
<dbReference type="AlphaFoldDB" id="A0A3P7M3G5"/>
<organism evidence="2 3">
    <name type="scientific">Dibothriocephalus latus</name>
    <name type="common">Fish tapeworm</name>
    <name type="synonym">Diphyllobothrium latum</name>
    <dbReference type="NCBI Taxonomy" id="60516"/>
    <lineage>
        <taxon>Eukaryota</taxon>
        <taxon>Metazoa</taxon>
        <taxon>Spiralia</taxon>
        <taxon>Lophotrochozoa</taxon>
        <taxon>Platyhelminthes</taxon>
        <taxon>Cestoda</taxon>
        <taxon>Eucestoda</taxon>
        <taxon>Diphyllobothriidea</taxon>
        <taxon>Diphyllobothriidae</taxon>
        <taxon>Dibothriocephalus</taxon>
    </lineage>
</organism>
<evidence type="ECO:0000256" key="1">
    <source>
        <dbReference type="SAM" id="MobiDB-lite"/>
    </source>
</evidence>
<reference evidence="2 3" key="1">
    <citation type="submission" date="2018-11" db="EMBL/GenBank/DDBJ databases">
        <authorList>
            <consortium name="Pathogen Informatics"/>
        </authorList>
    </citation>
    <scope>NUCLEOTIDE SEQUENCE [LARGE SCALE GENOMIC DNA]</scope>
</reference>
<evidence type="ECO:0000313" key="2">
    <source>
        <dbReference type="EMBL" id="VDN20370.1"/>
    </source>
</evidence>
<feature type="region of interest" description="Disordered" evidence="1">
    <location>
        <begin position="105"/>
        <end position="139"/>
    </location>
</feature>
<evidence type="ECO:0000313" key="3">
    <source>
        <dbReference type="Proteomes" id="UP000281553"/>
    </source>
</evidence>
<feature type="compositionally biased region" description="Low complexity" evidence="1">
    <location>
        <begin position="124"/>
        <end position="139"/>
    </location>
</feature>
<dbReference type="EMBL" id="UYRU01070892">
    <property type="protein sequence ID" value="VDN20370.1"/>
    <property type="molecule type" value="Genomic_DNA"/>
</dbReference>
<dbReference type="OrthoDB" id="298939at2759"/>